<dbReference type="GO" id="GO:0010008">
    <property type="term" value="C:endosome membrane"/>
    <property type="evidence" value="ECO:0007669"/>
    <property type="project" value="UniProtKB-SubCell"/>
</dbReference>
<feature type="region of interest" description="Disordered" evidence="8">
    <location>
        <begin position="656"/>
        <end position="677"/>
    </location>
</feature>
<dbReference type="SMART" id="SM00312">
    <property type="entry name" value="PX"/>
    <property type="match status" value="1"/>
</dbReference>
<evidence type="ECO:0000256" key="7">
    <source>
        <dbReference type="ARBA" id="ARBA00023136"/>
    </source>
</evidence>
<organism evidence="10 11">
    <name type="scientific">Saccharomycopsis crataegensis</name>
    <dbReference type="NCBI Taxonomy" id="43959"/>
    <lineage>
        <taxon>Eukaryota</taxon>
        <taxon>Fungi</taxon>
        <taxon>Dikarya</taxon>
        <taxon>Ascomycota</taxon>
        <taxon>Saccharomycotina</taxon>
        <taxon>Saccharomycetes</taxon>
        <taxon>Saccharomycopsidaceae</taxon>
        <taxon>Saccharomycopsis</taxon>
    </lineage>
</organism>
<dbReference type="GO" id="GO:0042147">
    <property type="term" value="P:retrograde transport, endosome to Golgi"/>
    <property type="evidence" value="ECO:0007669"/>
    <property type="project" value="InterPro"/>
</dbReference>
<keyword evidence="11" id="KW-1185">Reference proteome</keyword>
<evidence type="ECO:0000259" key="9">
    <source>
        <dbReference type="PROSITE" id="PS50195"/>
    </source>
</evidence>
<keyword evidence="3" id="KW-0813">Transport</keyword>
<dbReference type="SUPFAM" id="SSF64268">
    <property type="entry name" value="PX domain"/>
    <property type="match status" value="1"/>
</dbReference>
<dbReference type="Pfam" id="PF00787">
    <property type="entry name" value="PX"/>
    <property type="match status" value="1"/>
</dbReference>
<dbReference type="EMBL" id="BTFZ01000020">
    <property type="protein sequence ID" value="GMM38402.1"/>
    <property type="molecule type" value="Genomic_DNA"/>
</dbReference>
<sequence length="935" mass="107500">MSLFDDEEDNNPFAGSNHLFASGIGGSIHSADDDPFIDNTNNRDHFSTANIFGDHLRGSGSISDHPNGQSARIDVSNDAFDALSSSTIQHEDLDSFGESTPTHGKGIIKSGLLGDESTTAYQKNTASSSPESWINYKPSSLLLSDNETSIIDNAKQEEYERGLMDHANTTISSNNPLDFYSESEATPYEIIHNNTGIQIDIPYIIQLKDRKNKVVIVYIIKLKNLEIRRRYSDFDKLRKILGRIYPNFLLPSLPEKHSFRNYMKNPLNVQKSDVKFIEHRKRSLRSFLNRLISYPNYNPAVPEDIPPIRFNDIFLKFLDPTISNFQDILKMLPIPLLQNNPLLNDPLNPYKISPYHNLLPNLVHTSLSNYDQAVRGYMMVLDREKRKTEELRVDSPKKALTGSTVNDANTSLSSMDVLDDLDLITFEDYEYFKSIEKYISSFARSLRPVISCESRVHGTLEDLIKNLSKLGAYFNAFSLEYNFTMTFQPDFKIPHNEKSGIQDNEEEPVVVADDDIQHLKENLTKSQNKDFEKFYTLASAIEKVGQSIDNEFINIEMLEFSLMTSFSEPLMEINSMLKNCLTEVIKFKKLKDLQYLTINKRLRDKRKALKTYLDIDLKYQKLQEVLKNSINESNTMKQAYQRLEIQKQKQMLKEQKQYTRHQPYQNLDDSSEASFSTTEDSEMNSNLVLNEEAMTLPSSGSSFSWLNLFTGKAHSPEHMSKMQRNQEIRKLRKEIAALQHLSAIVSNDVKQVNSTLKINMKNLMKFLRVEVNKLNLKFVKIFLKFFRENLSHWENVNHYVNNNIYDLKFNYKYDNRIPRYIRYPQEDLLKKQMMLQPQMSQNGEVAANKRLKEDYLEEQIAKHNANISLAIANHRDPSELNNSGGGILGGFVSDAEDDADFAESERENDDSSTDNDDDGIDDSYNYSDDSGNDTL</sequence>
<keyword evidence="7" id="KW-0472">Membrane</keyword>
<dbReference type="GO" id="GO:0005829">
    <property type="term" value="C:cytosol"/>
    <property type="evidence" value="ECO:0007669"/>
    <property type="project" value="GOC"/>
</dbReference>
<reference evidence="10 11" key="1">
    <citation type="journal article" date="2023" name="Elife">
        <title>Identification of key yeast species and microbe-microbe interactions impacting larval growth of Drosophila in the wild.</title>
        <authorList>
            <person name="Mure A."/>
            <person name="Sugiura Y."/>
            <person name="Maeda R."/>
            <person name="Honda K."/>
            <person name="Sakurai N."/>
            <person name="Takahashi Y."/>
            <person name="Watada M."/>
            <person name="Katoh T."/>
            <person name="Gotoh A."/>
            <person name="Gotoh Y."/>
            <person name="Taniguchi I."/>
            <person name="Nakamura K."/>
            <person name="Hayashi T."/>
            <person name="Katayama T."/>
            <person name="Uemura T."/>
            <person name="Hattori Y."/>
        </authorList>
    </citation>
    <scope>NUCLEOTIDE SEQUENCE [LARGE SCALE GENOMIC DNA]</scope>
    <source>
        <strain evidence="10 11">SC-9</strain>
    </source>
</reference>
<dbReference type="Gene3D" id="3.30.1520.10">
    <property type="entry name" value="Phox-like domain"/>
    <property type="match status" value="1"/>
</dbReference>
<dbReference type="InterPro" id="IPR044106">
    <property type="entry name" value="PX_Snx41/Atg20"/>
</dbReference>
<evidence type="ECO:0000313" key="11">
    <source>
        <dbReference type="Proteomes" id="UP001360560"/>
    </source>
</evidence>
<dbReference type="GeneID" id="90076390"/>
<dbReference type="InterPro" id="IPR001683">
    <property type="entry name" value="PX_dom"/>
</dbReference>
<dbReference type="Proteomes" id="UP001360560">
    <property type="component" value="Unassembled WGS sequence"/>
</dbReference>
<protein>
    <recommendedName>
        <fullName evidence="9">PX domain-containing protein</fullName>
    </recommendedName>
</protein>
<keyword evidence="6" id="KW-0446">Lipid-binding</keyword>
<dbReference type="AlphaFoldDB" id="A0AAV5QV02"/>
<dbReference type="PANTHER" id="PTHR46979:SF2">
    <property type="entry name" value="SORTING NEXIN-41"/>
    <property type="match status" value="1"/>
</dbReference>
<dbReference type="RefSeq" id="XP_064855397.1">
    <property type="nucleotide sequence ID" value="XM_064999325.1"/>
</dbReference>
<comment type="caution">
    <text evidence="10">The sequence shown here is derived from an EMBL/GenBank/DDBJ whole genome shotgun (WGS) entry which is preliminary data.</text>
</comment>
<dbReference type="InterPro" id="IPR036871">
    <property type="entry name" value="PX_dom_sf"/>
</dbReference>
<accession>A0AAV5QV02</accession>
<feature type="domain" description="PX" evidence="9">
    <location>
        <begin position="181"/>
        <end position="325"/>
    </location>
</feature>
<evidence type="ECO:0000256" key="1">
    <source>
        <dbReference type="ARBA" id="ARBA00004481"/>
    </source>
</evidence>
<name>A0AAV5QV02_9ASCO</name>
<evidence type="ECO:0000256" key="5">
    <source>
        <dbReference type="ARBA" id="ARBA00022927"/>
    </source>
</evidence>
<feature type="compositionally biased region" description="Low complexity" evidence="8">
    <location>
        <begin position="922"/>
        <end position="935"/>
    </location>
</feature>
<proteinExistence type="inferred from homology"/>
<dbReference type="PANTHER" id="PTHR46979">
    <property type="entry name" value="SORTING NEXIN-41"/>
    <property type="match status" value="1"/>
</dbReference>
<evidence type="ECO:0000256" key="4">
    <source>
        <dbReference type="ARBA" id="ARBA00022753"/>
    </source>
</evidence>
<dbReference type="InterPro" id="IPR051079">
    <property type="entry name" value="Sorting_Nexin_Autophagy"/>
</dbReference>
<evidence type="ECO:0000256" key="8">
    <source>
        <dbReference type="SAM" id="MobiDB-lite"/>
    </source>
</evidence>
<evidence type="ECO:0000256" key="6">
    <source>
        <dbReference type="ARBA" id="ARBA00023121"/>
    </source>
</evidence>
<dbReference type="GO" id="GO:0035091">
    <property type="term" value="F:phosphatidylinositol binding"/>
    <property type="evidence" value="ECO:0007669"/>
    <property type="project" value="InterPro"/>
</dbReference>
<comment type="similarity">
    <text evidence="2">Belongs to the sorting nexin family.</text>
</comment>
<keyword evidence="5" id="KW-0653">Protein transport</keyword>
<dbReference type="CDD" id="cd06867">
    <property type="entry name" value="PX_SNX41_42"/>
    <property type="match status" value="1"/>
</dbReference>
<evidence type="ECO:0000313" key="10">
    <source>
        <dbReference type="EMBL" id="GMM38402.1"/>
    </source>
</evidence>
<dbReference type="GO" id="GO:0015031">
    <property type="term" value="P:protein transport"/>
    <property type="evidence" value="ECO:0007669"/>
    <property type="project" value="UniProtKB-KW"/>
</dbReference>
<dbReference type="PROSITE" id="PS50195">
    <property type="entry name" value="PX"/>
    <property type="match status" value="1"/>
</dbReference>
<feature type="compositionally biased region" description="Polar residues" evidence="8">
    <location>
        <begin position="660"/>
        <end position="677"/>
    </location>
</feature>
<evidence type="ECO:0000256" key="3">
    <source>
        <dbReference type="ARBA" id="ARBA00022448"/>
    </source>
</evidence>
<feature type="region of interest" description="Disordered" evidence="8">
    <location>
        <begin position="878"/>
        <end position="935"/>
    </location>
</feature>
<comment type="subcellular location">
    <subcellularLocation>
        <location evidence="1">Endosome membrane</location>
        <topology evidence="1">Peripheral membrane protein</topology>
    </subcellularLocation>
</comment>
<gene>
    <name evidence="10" type="ORF">DASC09_057410</name>
</gene>
<evidence type="ECO:0000256" key="2">
    <source>
        <dbReference type="ARBA" id="ARBA00010883"/>
    </source>
</evidence>
<feature type="compositionally biased region" description="Acidic residues" evidence="8">
    <location>
        <begin position="894"/>
        <end position="921"/>
    </location>
</feature>
<keyword evidence="4" id="KW-0967">Endosome</keyword>